<feature type="binding site" evidence="8">
    <location>
        <position position="101"/>
    </location>
    <ligand>
        <name>Fe cation</name>
        <dbReference type="ChEBI" id="CHEBI:24875"/>
        <label>1</label>
    </ligand>
</feature>
<evidence type="ECO:0000256" key="2">
    <source>
        <dbReference type="ARBA" id="ARBA00022688"/>
    </source>
</evidence>
<reference evidence="9 10" key="1">
    <citation type="journal article" date="2018" name="Nat. Ecol. Evol.">
        <title>Pezizomycetes genomes reveal the molecular basis of ectomycorrhizal truffle lifestyle.</title>
        <authorList>
            <person name="Murat C."/>
            <person name="Payen T."/>
            <person name="Noel B."/>
            <person name="Kuo A."/>
            <person name="Morin E."/>
            <person name="Chen J."/>
            <person name="Kohler A."/>
            <person name="Krizsan K."/>
            <person name="Balestrini R."/>
            <person name="Da Silva C."/>
            <person name="Montanini B."/>
            <person name="Hainaut M."/>
            <person name="Levati E."/>
            <person name="Barry K.W."/>
            <person name="Belfiori B."/>
            <person name="Cichocki N."/>
            <person name="Clum A."/>
            <person name="Dockter R.B."/>
            <person name="Fauchery L."/>
            <person name="Guy J."/>
            <person name="Iotti M."/>
            <person name="Le Tacon F."/>
            <person name="Lindquist E.A."/>
            <person name="Lipzen A."/>
            <person name="Malagnac F."/>
            <person name="Mello A."/>
            <person name="Molinier V."/>
            <person name="Miyauchi S."/>
            <person name="Poulain J."/>
            <person name="Riccioni C."/>
            <person name="Rubini A."/>
            <person name="Sitrit Y."/>
            <person name="Splivallo R."/>
            <person name="Traeger S."/>
            <person name="Wang M."/>
            <person name="Zifcakova L."/>
            <person name="Wipf D."/>
            <person name="Zambonelli A."/>
            <person name="Paolocci F."/>
            <person name="Nowrousian M."/>
            <person name="Ottonello S."/>
            <person name="Baldrian P."/>
            <person name="Spatafora J.W."/>
            <person name="Henrissat B."/>
            <person name="Nagy L.G."/>
            <person name="Aury J.M."/>
            <person name="Wincker P."/>
            <person name="Grigoriev I.V."/>
            <person name="Bonfante P."/>
            <person name="Martin F.M."/>
        </authorList>
    </citation>
    <scope>NUCLEOTIDE SEQUENCE [LARGE SCALE GENOMIC DNA]</scope>
    <source>
        <strain evidence="9 10">RN42</strain>
    </source>
</reference>
<comment type="pathway">
    <text evidence="1 8">Cofactor biosynthesis; ubiquinone biosynthesis.</text>
</comment>
<keyword evidence="6 8" id="KW-0503">Monooxygenase</keyword>
<dbReference type="PANTHER" id="PTHR11237">
    <property type="entry name" value="COENZYME Q10 BIOSYNTHESIS PROTEIN 7"/>
    <property type="match status" value="1"/>
</dbReference>
<evidence type="ECO:0000256" key="8">
    <source>
        <dbReference type="HAMAP-Rule" id="MF_03194"/>
    </source>
</evidence>
<comment type="subcellular location">
    <subcellularLocation>
        <location evidence="8">Mitochondrion inner membrane</location>
        <topology evidence="8">Peripheral membrane protein</topology>
        <orientation evidence="8">Matrix side</orientation>
    </subcellularLocation>
</comment>
<dbReference type="GO" id="GO:0016709">
    <property type="term" value="F:oxidoreductase activity, acting on paired donors, with incorporation or reduction of molecular oxygen, NAD(P)H as one donor, and incorporation of one atom of oxygen"/>
    <property type="evidence" value="ECO:0007669"/>
    <property type="project" value="UniProtKB-UniRule"/>
</dbReference>
<evidence type="ECO:0000256" key="5">
    <source>
        <dbReference type="ARBA" id="ARBA00023004"/>
    </source>
</evidence>
<comment type="cofactor">
    <cofactor evidence="8">
        <name>Fe cation</name>
        <dbReference type="ChEBI" id="CHEBI:24875"/>
    </cofactor>
    <text evidence="8">Binds 2 iron ions per subunit.</text>
</comment>
<keyword evidence="4 8" id="KW-0560">Oxidoreductase</keyword>
<dbReference type="GO" id="GO:0046872">
    <property type="term" value="F:metal ion binding"/>
    <property type="evidence" value="ECO:0007669"/>
    <property type="project" value="UniProtKB-KW"/>
</dbReference>
<evidence type="ECO:0000256" key="1">
    <source>
        <dbReference type="ARBA" id="ARBA00004749"/>
    </source>
</evidence>
<evidence type="ECO:0000313" key="10">
    <source>
        <dbReference type="Proteomes" id="UP000275078"/>
    </source>
</evidence>
<keyword evidence="3 8" id="KW-0479">Metal-binding</keyword>
<feature type="binding site" evidence="8">
    <location>
        <position position="203"/>
    </location>
    <ligand>
        <name>Fe cation</name>
        <dbReference type="ChEBI" id="CHEBI:24875"/>
        <label>1</label>
    </ligand>
</feature>
<dbReference type="AlphaFoldDB" id="A0A3N4ICP7"/>
<keyword evidence="8" id="KW-0999">Mitochondrion inner membrane</keyword>
<dbReference type="GO" id="GO:0008682">
    <property type="term" value="F:3-demethoxyubiquinol 3-hydroxylase activity"/>
    <property type="evidence" value="ECO:0007669"/>
    <property type="project" value="UniProtKB-EC"/>
</dbReference>
<dbReference type="GO" id="GO:0006744">
    <property type="term" value="P:ubiquinone biosynthetic process"/>
    <property type="evidence" value="ECO:0007669"/>
    <property type="project" value="UniProtKB-UniRule"/>
</dbReference>
<evidence type="ECO:0000256" key="4">
    <source>
        <dbReference type="ARBA" id="ARBA00023002"/>
    </source>
</evidence>
<keyword evidence="7 8" id="KW-0472">Membrane</keyword>
<accession>A0A3N4ICP7</accession>
<sequence length="242" mass="27160">MSLQSLTRPTLSVSRICTACLQQTRNASRLKSESTSWVFNTVPVRKQLSPRQREFLEKAIRVNQAGELGANLIYAGQYALLKHDPKLKPIIAHMWDQEKVHLDTFNDLIVKHRVRPTAMRPLWNVAGYGLGLITAALGEKAAMACTEAVETEIGGHYNGQVRELLSMIREFGEELNPKNIPEGEEKGELVRLIEIVRKFRDEELEHLDTAVERGAKETDGYELLSGVIRGGCKGAIWLSSRI</sequence>
<dbReference type="EMBL" id="ML119675">
    <property type="protein sequence ID" value="RPA81991.1"/>
    <property type="molecule type" value="Genomic_DNA"/>
</dbReference>
<feature type="binding site" evidence="8">
    <location>
        <position position="98"/>
    </location>
    <ligand>
        <name>Fe cation</name>
        <dbReference type="ChEBI" id="CHEBI:24875"/>
        <label>1</label>
    </ligand>
</feature>
<feature type="binding site" evidence="8">
    <location>
        <position position="150"/>
    </location>
    <ligand>
        <name>Fe cation</name>
        <dbReference type="ChEBI" id="CHEBI:24875"/>
        <label>2</label>
    </ligand>
</feature>
<comment type="similarity">
    <text evidence="8">Belongs to the COQ7 family.</text>
</comment>
<protein>
    <recommendedName>
        <fullName evidence="8">5-demethoxyubiquinone hydroxylase, mitochondrial</fullName>
        <shortName evidence="8">DMQ hydroxylase</shortName>
        <ecNumber evidence="8">1.14.99.60</ecNumber>
    </recommendedName>
    <alternativeName>
        <fullName evidence="8">Ubiquinone biosynthesis monooxygenase COQ7</fullName>
    </alternativeName>
</protein>
<dbReference type="InterPro" id="IPR009078">
    <property type="entry name" value="Ferritin-like_SF"/>
</dbReference>
<dbReference type="HAMAP" id="MF_01658">
    <property type="entry name" value="COQ7"/>
    <property type="match status" value="1"/>
</dbReference>
<dbReference type="STRING" id="1160509.A0A3N4ICP7"/>
<keyword evidence="10" id="KW-1185">Reference proteome</keyword>
<proteinExistence type="inferred from homology"/>
<comment type="subunit">
    <text evidence="8">Component of a multi-subunit COQ enzyme complex, composed of at least COQ3, COQ4, COQ5, COQ6, COQ7 and COQ9.</text>
</comment>
<evidence type="ECO:0000256" key="3">
    <source>
        <dbReference type="ARBA" id="ARBA00022723"/>
    </source>
</evidence>
<dbReference type="OrthoDB" id="275371at2759"/>
<dbReference type="SUPFAM" id="SSF47240">
    <property type="entry name" value="Ferritin-like"/>
    <property type="match status" value="1"/>
</dbReference>
<keyword evidence="8" id="KW-0496">Mitochondrion</keyword>
<organism evidence="9 10">
    <name type="scientific">Ascobolus immersus RN42</name>
    <dbReference type="NCBI Taxonomy" id="1160509"/>
    <lineage>
        <taxon>Eukaryota</taxon>
        <taxon>Fungi</taxon>
        <taxon>Dikarya</taxon>
        <taxon>Ascomycota</taxon>
        <taxon>Pezizomycotina</taxon>
        <taxon>Pezizomycetes</taxon>
        <taxon>Pezizales</taxon>
        <taxon>Ascobolaceae</taxon>
        <taxon>Ascobolus</taxon>
    </lineage>
</organism>
<feature type="binding site" evidence="8">
    <location>
        <position position="98"/>
    </location>
    <ligand>
        <name>Fe cation</name>
        <dbReference type="ChEBI" id="CHEBI:24875"/>
        <label>2</label>
    </ligand>
</feature>
<keyword evidence="9" id="KW-0830">Ubiquinone</keyword>
<dbReference type="PANTHER" id="PTHR11237:SF4">
    <property type="entry name" value="5-DEMETHOXYUBIQUINONE HYDROXYLASE, MITOCHONDRIAL"/>
    <property type="match status" value="1"/>
</dbReference>
<comment type="function">
    <text evidence="8">Catalyzes the hydroxylation of 2-polyprenyl-3-methyl-6-methoxy-1,4-benzoquinol (DMQH2) during ubiquinone biosynthesis. Has also a structural role in the COQ enzyme complex, stabilizing other COQ polypeptides.</text>
</comment>
<feature type="binding site" evidence="8">
    <location>
        <position position="203"/>
    </location>
    <ligand>
        <name>Fe cation</name>
        <dbReference type="ChEBI" id="CHEBI:24875"/>
        <label>2</label>
    </ligand>
</feature>
<dbReference type="Pfam" id="PF03232">
    <property type="entry name" value="COQ7"/>
    <property type="match status" value="1"/>
</dbReference>
<evidence type="ECO:0000256" key="7">
    <source>
        <dbReference type="ARBA" id="ARBA00023136"/>
    </source>
</evidence>
<dbReference type="CDD" id="cd01042">
    <property type="entry name" value="DMQH"/>
    <property type="match status" value="1"/>
</dbReference>
<evidence type="ECO:0000256" key="6">
    <source>
        <dbReference type="ARBA" id="ARBA00023033"/>
    </source>
</evidence>
<dbReference type="InterPro" id="IPR011566">
    <property type="entry name" value="Ubq_synth_Coq7"/>
</dbReference>
<name>A0A3N4ICP7_ASCIM</name>
<evidence type="ECO:0000313" key="9">
    <source>
        <dbReference type="EMBL" id="RPA81991.1"/>
    </source>
</evidence>
<gene>
    <name evidence="8" type="primary">COQ7</name>
    <name evidence="9" type="ORF">BJ508DRAFT_414461</name>
</gene>
<dbReference type="EC" id="1.14.99.60" evidence="8"/>
<feature type="binding site" evidence="8">
    <location>
        <position position="206"/>
    </location>
    <ligand>
        <name>Fe cation</name>
        <dbReference type="ChEBI" id="CHEBI:24875"/>
        <label>2</label>
    </ligand>
</feature>
<dbReference type="UniPathway" id="UPA00232"/>
<keyword evidence="2 8" id="KW-0831">Ubiquinone biosynthesis</keyword>
<feature type="binding site" evidence="8">
    <location>
        <position position="67"/>
    </location>
    <ligand>
        <name>Fe cation</name>
        <dbReference type="ChEBI" id="CHEBI:24875"/>
        <label>1</label>
    </ligand>
</feature>
<dbReference type="GO" id="GO:0031314">
    <property type="term" value="C:extrinsic component of mitochondrial inner membrane"/>
    <property type="evidence" value="ECO:0007669"/>
    <property type="project" value="UniProtKB-UniRule"/>
</dbReference>
<comment type="catalytic activity">
    <reaction evidence="8">
        <text>a 5-methoxy-2-methyl-3-(all-trans-polyprenyl)benzene-1,4-diol + AH2 + O2 = a 3-demethylubiquinol + A + H2O</text>
        <dbReference type="Rhea" id="RHEA:50908"/>
        <dbReference type="Rhea" id="RHEA-COMP:10859"/>
        <dbReference type="Rhea" id="RHEA-COMP:10914"/>
        <dbReference type="ChEBI" id="CHEBI:13193"/>
        <dbReference type="ChEBI" id="CHEBI:15377"/>
        <dbReference type="ChEBI" id="CHEBI:15379"/>
        <dbReference type="ChEBI" id="CHEBI:17499"/>
        <dbReference type="ChEBI" id="CHEBI:84167"/>
        <dbReference type="ChEBI" id="CHEBI:84422"/>
        <dbReference type="EC" id="1.14.99.60"/>
    </reaction>
</comment>
<dbReference type="Proteomes" id="UP000275078">
    <property type="component" value="Unassembled WGS sequence"/>
</dbReference>
<keyword evidence="5 8" id="KW-0408">Iron</keyword>